<organism evidence="1 2">
    <name type="scientific">Belliella alkalica</name>
    <dbReference type="NCBI Taxonomy" id="1730871"/>
    <lineage>
        <taxon>Bacteria</taxon>
        <taxon>Pseudomonadati</taxon>
        <taxon>Bacteroidota</taxon>
        <taxon>Cytophagia</taxon>
        <taxon>Cytophagales</taxon>
        <taxon>Cyclobacteriaceae</taxon>
        <taxon>Belliella</taxon>
    </lineage>
</organism>
<evidence type="ECO:0000313" key="2">
    <source>
        <dbReference type="Proteomes" id="UP001165430"/>
    </source>
</evidence>
<proteinExistence type="predicted"/>
<protein>
    <submittedName>
        <fullName evidence="1">Uncharacterized protein</fullName>
    </submittedName>
</protein>
<reference evidence="1" key="1">
    <citation type="submission" date="2022-03" db="EMBL/GenBank/DDBJ databases">
        <title>De novo assembled genomes of Belliella spp. (Cyclobacteriaceae) strains.</title>
        <authorList>
            <person name="Szabo A."/>
            <person name="Korponai K."/>
            <person name="Felfoldi T."/>
        </authorList>
    </citation>
    <scope>NUCLEOTIDE SEQUENCE</scope>
    <source>
        <strain evidence="1">DSM 111903</strain>
    </source>
</reference>
<gene>
    <name evidence="1" type="ORF">MM213_13585</name>
</gene>
<dbReference type="Proteomes" id="UP001165430">
    <property type="component" value="Unassembled WGS sequence"/>
</dbReference>
<name>A0ABS9VET5_9BACT</name>
<sequence length="58" mass="6688">MEITLYFSKKSPVVSWVGGGLEDYRIGKLEDWKIIGLGGWRLETQDSPERTYDPSLRL</sequence>
<evidence type="ECO:0000313" key="1">
    <source>
        <dbReference type="EMBL" id="MCH7414525.1"/>
    </source>
</evidence>
<comment type="caution">
    <text evidence="1">The sequence shown here is derived from an EMBL/GenBank/DDBJ whole genome shotgun (WGS) entry which is preliminary data.</text>
</comment>
<accession>A0ABS9VET5</accession>
<dbReference type="EMBL" id="JAKZGO010000011">
    <property type="protein sequence ID" value="MCH7414525.1"/>
    <property type="molecule type" value="Genomic_DNA"/>
</dbReference>
<dbReference type="RefSeq" id="WP_241413032.1">
    <property type="nucleotide sequence ID" value="NZ_JAKZGO010000011.1"/>
</dbReference>
<keyword evidence="2" id="KW-1185">Reference proteome</keyword>